<protein>
    <submittedName>
        <fullName evidence="2">DUF397 domain-containing protein</fullName>
    </submittedName>
</protein>
<reference evidence="2" key="1">
    <citation type="submission" date="2021-04" db="EMBL/GenBank/DDBJ databases">
        <title>Dactylosporangium aurantiacum NRRL B-8018 full assembly.</title>
        <authorList>
            <person name="Hartkoorn R.C."/>
            <person name="Beaudoing E."/>
            <person name="Hot D."/>
        </authorList>
    </citation>
    <scope>NUCLEOTIDE SEQUENCE</scope>
    <source>
        <strain evidence="2">NRRL B-8018</strain>
    </source>
</reference>
<proteinExistence type="predicted"/>
<dbReference type="RefSeq" id="WP_033359886.1">
    <property type="nucleotide sequence ID" value="NZ_CP073767.1"/>
</dbReference>
<dbReference type="InterPro" id="IPR007278">
    <property type="entry name" value="DUF397"/>
</dbReference>
<name>A0A9Q9MMI6_9ACTN</name>
<dbReference type="AlphaFoldDB" id="A0A9Q9MMI6"/>
<evidence type="ECO:0000259" key="1">
    <source>
        <dbReference type="Pfam" id="PF04149"/>
    </source>
</evidence>
<gene>
    <name evidence="2" type="ORF">Daura_00255</name>
</gene>
<dbReference type="Pfam" id="PF04149">
    <property type="entry name" value="DUF397"/>
    <property type="match status" value="1"/>
</dbReference>
<dbReference type="KEGG" id="daur:Daura_00255"/>
<feature type="domain" description="DUF397" evidence="1">
    <location>
        <begin position="15"/>
        <end position="68"/>
    </location>
</feature>
<organism evidence="2 3">
    <name type="scientific">Dactylosporangium aurantiacum</name>
    <dbReference type="NCBI Taxonomy" id="35754"/>
    <lineage>
        <taxon>Bacteria</taxon>
        <taxon>Bacillati</taxon>
        <taxon>Actinomycetota</taxon>
        <taxon>Actinomycetes</taxon>
        <taxon>Micromonosporales</taxon>
        <taxon>Micromonosporaceae</taxon>
        <taxon>Dactylosporangium</taxon>
    </lineage>
</organism>
<dbReference type="EMBL" id="CP073767">
    <property type="protein sequence ID" value="UWZ54777.1"/>
    <property type="molecule type" value="Genomic_DNA"/>
</dbReference>
<evidence type="ECO:0000313" key="3">
    <source>
        <dbReference type="Proteomes" id="UP001058003"/>
    </source>
</evidence>
<sequence length="75" mass="8041">MEIEAKGFSVNLEGANWRKSTRSGPYSDNCVEVAFVGGAVALRDSKDKAGAVLLFTPEEWLAFIGGTKDGEFDLA</sequence>
<keyword evidence="3" id="KW-1185">Reference proteome</keyword>
<evidence type="ECO:0000313" key="2">
    <source>
        <dbReference type="EMBL" id="UWZ54777.1"/>
    </source>
</evidence>
<accession>A0A9Q9MMI6</accession>
<dbReference type="Proteomes" id="UP001058003">
    <property type="component" value="Chromosome"/>
</dbReference>